<dbReference type="OrthoDB" id="1897736at2759"/>
<dbReference type="InterPro" id="IPR032297">
    <property type="entry name" value="Torus"/>
</dbReference>
<feature type="compositionally biased region" description="Low complexity" evidence="8">
    <location>
        <begin position="552"/>
        <end position="561"/>
    </location>
</feature>
<dbReference type="GO" id="GO:0008270">
    <property type="term" value="F:zinc ion binding"/>
    <property type="evidence" value="ECO:0007669"/>
    <property type="project" value="UniProtKB-KW"/>
</dbReference>
<dbReference type="GO" id="GO:0003723">
    <property type="term" value="F:RNA binding"/>
    <property type="evidence" value="ECO:0007669"/>
    <property type="project" value="UniProtKB-UniRule"/>
</dbReference>
<dbReference type="InterPro" id="IPR012677">
    <property type="entry name" value="Nucleotide-bd_a/b_plait_sf"/>
</dbReference>
<accession>A0A0K9NLD7</accession>
<feature type="zinc finger region" description="C3H1-type" evidence="7">
    <location>
        <begin position="209"/>
        <end position="236"/>
    </location>
</feature>
<dbReference type="InterPro" id="IPR035979">
    <property type="entry name" value="RBD_domain_sf"/>
</dbReference>
<feature type="domain" description="C3H1-type" evidence="10">
    <location>
        <begin position="209"/>
        <end position="236"/>
    </location>
</feature>
<dbReference type="Pfam" id="PF00076">
    <property type="entry name" value="RRM_1"/>
    <property type="match status" value="1"/>
</dbReference>
<dbReference type="PANTHER" id="PTHR24009:SF3">
    <property type="entry name" value="RNA-BINDING (RRM_RBD_RNP MOTIFS) FAMILY PROTEIN-RELATED"/>
    <property type="match status" value="1"/>
</dbReference>
<dbReference type="CDD" id="cd12458">
    <property type="entry name" value="RRM_AtC3H46_like"/>
    <property type="match status" value="1"/>
</dbReference>
<name>A0A0K9NLD7_ZOSMR</name>
<keyword evidence="2 7" id="KW-0863">Zinc-finger</keyword>
<dbReference type="SUPFAM" id="SSF90229">
    <property type="entry name" value="CCCH zinc finger"/>
    <property type="match status" value="1"/>
</dbReference>
<dbReference type="EMBL" id="LFYR01002138">
    <property type="protein sequence ID" value="KMZ56780.1"/>
    <property type="molecule type" value="Genomic_DNA"/>
</dbReference>
<keyword evidence="5" id="KW-0238">DNA-binding</keyword>
<evidence type="ECO:0000259" key="9">
    <source>
        <dbReference type="PROSITE" id="PS50102"/>
    </source>
</evidence>
<dbReference type="Pfam" id="PF16131">
    <property type="entry name" value="Torus"/>
    <property type="match status" value="1"/>
</dbReference>
<evidence type="ECO:0000256" key="3">
    <source>
        <dbReference type="ARBA" id="ARBA00022833"/>
    </source>
</evidence>
<dbReference type="InterPro" id="IPR000571">
    <property type="entry name" value="Znf_CCCH"/>
</dbReference>
<feature type="compositionally biased region" description="Polar residues" evidence="8">
    <location>
        <begin position="591"/>
        <end position="601"/>
    </location>
</feature>
<keyword evidence="1 7" id="KW-0479">Metal-binding</keyword>
<dbReference type="InterPro" id="IPR000504">
    <property type="entry name" value="RRM_dom"/>
</dbReference>
<feature type="region of interest" description="Disordered" evidence="8">
    <location>
        <begin position="535"/>
        <end position="601"/>
    </location>
</feature>
<dbReference type="InterPro" id="IPR056276">
    <property type="entry name" value="AtC3H46-like_PABC-like"/>
</dbReference>
<gene>
    <name evidence="11" type="ORF">ZOSMA_91G00460</name>
</gene>
<evidence type="ECO:0000256" key="5">
    <source>
        <dbReference type="ARBA" id="ARBA00023125"/>
    </source>
</evidence>
<dbReference type="PANTHER" id="PTHR24009">
    <property type="entry name" value="RNA-BINDING (RRM/RBD/RNP MOTIFS)"/>
    <property type="match status" value="1"/>
</dbReference>
<evidence type="ECO:0000259" key="10">
    <source>
        <dbReference type="PROSITE" id="PS50103"/>
    </source>
</evidence>
<keyword evidence="12" id="KW-1185">Reference proteome</keyword>
<organism evidence="11 12">
    <name type="scientific">Zostera marina</name>
    <name type="common">Eelgrass</name>
    <dbReference type="NCBI Taxonomy" id="29655"/>
    <lineage>
        <taxon>Eukaryota</taxon>
        <taxon>Viridiplantae</taxon>
        <taxon>Streptophyta</taxon>
        <taxon>Embryophyta</taxon>
        <taxon>Tracheophyta</taxon>
        <taxon>Spermatophyta</taxon>
        <taxon>Magnoliopsida</taxon>
        <taxon>Liliopsida</taxon>
        <taxon>Zosteraceae</taxon>
        <taxon>Zostera</taxon>
    </lineage>
</organism>
<evidence type="ECO:0000256" key="6">
    <source>
        <dbReference type="PROSITE-ProRule" id="PRU00176"/>
    </source>
</evidence>
<dbReference type="AlphaFoldDB" id="A0A0K9NLD7"/>
<evidence type="ECO:0000256" key="1">
    <source>
        <dbReference type="ARBA" id="ARBA00022723"/>
    </source>
</evidence>
<dbReference type="SMART" id="SM00360">
    <property type="entry name" value="RRM"/>
    <property type="match status" value="1"/>
</dbReference>
<dbReference type="PROSITE" id="PS50103">
    <property type="entry name" value="ZF_C3H1"/>
    <property type="match status" value="1"/>
</dbReference>
<dbReference type="FunFam" id="3.30.70.330:FF:000678">
    <property type="entry name" value="zinc finger CCCH domain-containing protein 53-like isoform X2"/>
    <property type="match status" value="1"/>
</dbReference>
<feature type="domain" description="RRM" evidence="9">
    <location>
        <begin position="363"/>
        <end position="439"/>
    </location>
</feature>
<evidence type="ECO:0000256" key="8">
    <source>
        <dbReference type="SAM" id="MobiDB-lite"/>
    </source>
</evidence>
<comment type="caution">
    <text evidence="11">The sequence shown here is derived from an EMBL/GenBank/DDBJ whole genome shotgun (WGS) entry which is preliminary data.</text>
</comment>
<dbReference type="GO" id="GO:0003677">
    <property type="term" value="F:DNA binding"/>
    <property type="evidence" value="ECO:0007669"/>
    <property type="project" value="UniProtKB-KW"/>
</dbReference>
<keyword evidence="3 7" id="KW-0862">Zinc</keyword>
<dbReference type="Gene3D" id="4.10.1000.10">
    <property type="entry name" value="Zinc finger, CCCH-type"/>
    <property type="match status" value="1"/>
</dbReference>
<dbReference type="Gene3D" id="3.30.70.330">
    <property type="match status" value="1"/>
</dbReference>
<dbReference type="PROSITE" id="PS50102">
    <property type="entry name" value="RRM"/>
    <property type="match status" value="1"/>
</dbReference>
<protein>
    <submittedName>
        <fullName evidence="11">Zinc finger CCCH domain-containing protein 53</fullName>
    </submittedName>
</protein>
<sequence>MDAYEATRIVYSRIQTVDPENAAKIMGLLLVQDHGEKEMIRLAFGPETLVHSVVLKSRKELGLVVTVSSTTSTPSSSSASRLSSGAVGFGSSSPSSWTSPPVFSRSNSAAAFFESSDELNGASSLFYNGLDQFQLQNQLSFLTDPCSNSNSGSNSLFYPDVDCRSPGSNSGESIMFPYLNWDIGAGGLNGVHRRSCSMADIYSSSDVAGFGWKPCLYFARGYCKNGSSCRFQHSLPEDATMTATATMTAGNNSAKIDALVEQQCHELLLRSKSQRLGNVASSQLFSSAATFPYATSLPVPSPTSSGKCINFLLQQHQQNETQRAAAAAAAAAMMLSGDDTHKLLGRSRMDRYDYTGLANPGSRQIYLTFPADSTFREEDVSNYFSIYGPVQDVRIPYQQKRMFGFVTFVYPDTVKLILAKGNPHFVCDARVLVKPYKEKGKLPEKKLQQQQVERGDFSGCSTPTGVDSRDPFDQLPQLGGRMLYGNSSQEMLLRRKLEEQQQATELQQAIEMQGRRFMGLQLVDLKNRKIAPVITGEEDDNEQQQMMSNKSATARPAAEAAGRGREGNLVSDDGNFHQSTEDHNLPDSPFASPTKSASTAGTSFSMDSGAINDNNINNLLDIGSVKSCYFPMPRMNSSSGHGAVGL</sequence>
<dbReference type="Pfam" id="PF23182">
    <property type="entry name" value="PABC_AtC3H46"/>
    <property type="match status" value="1"/>
</dbReference>
<dbReference type="OMA" id="NSGRCPA"/>
<evidence type="ECO:0000256" key="2">
    <source>
        <dbReference type="ARBA" id="ARBA00022771"/>
    </source>
</evidence>
<reference evidence="12" key="1">
    <citation type="journal article" date="2016" name="Nature">
        <title>The genome of the seagrass Zostera marina reveals angiosperm adaptation to the sea.</title>
        <authorList>
            <person name="Olsen J.L."/>
            <person name="Rouze P."/>
            <person name="Verhelst B."/>
            <person name="Lin Y.-C."/>
            <person name="Bayer T."/>
            <person name="Collen J."/>
            <person name="Dattolo E."/>
            <person name="De Paoli E."/>
            <person name="Dittami S."/>
            <person name="Maumus F."/>
            <person name="Michel G."/>
            <person name="Kersting A."/>
            <person name="Lauritano C."/>
            <person name="Lohaus R."/>
            <person name="Toepel M."/>
            <person name="Tonon T."/>
            <person name="Vanneste K."/>
            <person name="Amirebrahimi M."/>
            <person name="Brakel J."/>
            <person name="Bostroem C."/>
            <person name="Chovatia M."/>
            <person name="Grimwood J."/>
            <person name="Jenkins J.W."/>
            <person name="Jueterbock A."/>
            <person name="Mraz A."/>
            <person name="Stam W.T."/>
            <person name="Tice H."/>
            <person name="Bornberg-Bauer E."/>
            <person name="Green P.J."/>
            <person name="Pearson G.A."/>
            <person name="Procaccini G."/>
            <person name="Duarte C.M."/>
            <person name="Schmutz J."/>
            <person name="Reusch T.B.H."/>
            <person name="Van de Peer Y."/>
        </authorList>
    </citation>
    <scope>NUCLEOTIDE SEQUENCE [LARGE SCALE GENOMIC DNA]</scope>
    <source>
        <strain evidence="12">cv. Finnish</strain>
    </source>
</reference>
<proteinExistence type="predicted"/>
<keyword evidence="4 6" id="KW-0694">RNA-binding</keyword>
<evidence type="ECO:0000313" key="12">
    <source>
        <dbReference type="Proteomes" id="UP000036987"/>
    </source>
</evidence>
<dbReference type="Proteomes" id="UP000036987">
    <property type="component" value="Unassembled WGS sequence"/>
</dbReference>
<evidence type="ECO:0000256" key="4">
    <source>
        <dbReference type="ARBA" id="ARBA00022884"/>
    </source>
</evidence>
<evidence type="ECO:0000313" key="11">
    <source>
        <dbReference type="EMBL" id="KMZ56780.1"/>
    </source>
</evidence>
<dbReference type="InterPro" id="IPR034365">
    <property type="entry name" value="AtC3H46-like_RRM"/>
</dbReference>
<dbReference type="SUPFAM" id="SSF54928">
    <property type="entry name" value="RNA-binding domain, RBD"/>
    <property type="match status" value="1"/>
</dbReference>
<dbReference type="InterPro" id="IPR036855">
    <property type="entry name" value="Znf_CCCH_sf"/>
</dbReference>
<evidence type="ECO:0000256" key="7">
    <source>
        <dbReference type="PROSITE-ProRule" id="PRU00723"/>
    </source>
</evidence>
<dbReference type="SMART" id="SM00356">
    <property type="entry name" value="ZnF_C3H1"/>
    <property type="match status" value="1"/>
</dbReference>